<comment type="caution">
    <text evidence="1">The sequence shown here is derived from an EMBL/GenBank/DDBJ whole genome shotgun (WGS) entry which is preliminary data.</text>
</comment>
<dbReference type="Proteomes" id="UP000572528">
    <property type="component" value="Unassembled WGS sequence"/>
</dbReference>
<sequence>MTADWLSLDVAAGARGPIILTKNGVEGLSAQDGSTLWRYHQEGAEYSPLPDTPPQQGNGYLVTSPDRRHVAFVFDRQAGAHESEDSTFTVILDTVTGEISGQWERHVSFHLQLTNSAALIDSEAVSLEDGSHLWSLDSIPEGSENHYTGTAGRSTFILTLREPPEGSRSVTGLVLVPDSDPTAQTTMQGVVLDPWPLRHDGFTVADGWVVRRTPDQRLSAANEPSWPTEAANIDDVAAAGSQDGVTAIPLGQTTGINLAASISSGMLVTYPAYEEEEDDSIDPPSTEPHIGWIFAPSTRTAVDGRASAMPAAASTGLSLKETQDDQPQVSIDVVTADGSPGLSIPVPLTSVSAPNKDWDNYPPQDVYGDDHPSWLLRLRVAPGCVVVLLDADNASDRRIHTYRIYGASTEVG</sequence>
<proteinExistence type="predicted"/>
<protein>
    <submittedName>
        <fullName evidence="1">Uncharacterized protein</fullName>
    </submittedName>
</protein>
<evidence type="ECO:0000313" key="1">
    <source>
        <dbReference type="EMBL" id="NYS68800.1"/>
    </source>
</evidence>
<organism evidence="1 2">
    <name type="scientific">Actinomyces bowdenii</name>
    <dbReference type="NCBI Taxonomy" id="131109"/>
    <lineage>
        <taxon>Bacteria</taxon>
        <taxon>Bacillati</taxon>
        <taxon>Actinomycetota</taxon>
        <taxon>Actinomycetes</taxon>
        <taxon>Actinomycetales</taxon>
        <taxon>Actinomycetaceae</taxon>
        <taxon>Actinomyces</taxon>
    </lineage>
</organism>
<name>A0A853EJS3_9ACTO</name>
<accession>A0A853EJS3</accession>
<gene>
    <name evidence="1" type="ORF">HZZ05_04585</name>
</gene>
<dbReference type="RefSeq" id="WP_179900124.1">
    <property type="nucleotide sequence ID" value="NZ_JACBXV010000039.1"/>
</dbReference>
<dbReference type="EMBL" id="JACBXV010000039">
    <property type="protein sequence ID" value="NYS68800.1"/>
    <property type="molecule type" value="Genomic_DNA"/>
</dbReference>
<reference evidence="1 2" key="1">
    <citation type="submission" date="2020-07" db="EMBL/GenBank/DDBJ databases">
        <title>MOT database genomes.</title>
        <authorList>
            <person name="Joseph S."/>
            <person name="Aduse-Opoku J."/>
            <person name="Hashim A."/>
            <person name="Wade W."/>
            <person name="Curtis M."/>
        </authorList>
    </citation>
    <scope>NUCLEOTIDE SEQUENCE [LARGE SCALE GENOMIC DNA]</scope>
    <source>
        <strain evidence="1 2">WMus004</strain>
    </source>
</reference>
<evidence type="ECO:0000313" key="2">
    <source>
        <dbReference type="Proteomes" id="UP000572528"/>
    </source>
</evidence>
<dbReference type="AlphaFoldDB" id="A0A853EJS3"/>